<dbReference type="EMBL" id="BKCJ011212706">
    <property type="protein sequence ID" value="GFD04570.1"/>
    <property type="molecule type" value="Genomic_DNA"/>
</dbReference>
<accession>A0A699T428</accession>
<gene>
    <name evidence="2" type="ORF">Tci_876539</name>
</gene>
<organism evidence="2">
    <name type="scientific">Tanacetum cinerariifolium</name>
    <name type="common">Dalmatian daisy</name>
    <name type="synonym">Chrysanthemum cinerariifolium</name>
    <dbReference type="NCBI Taxonomy" id="118510"/>
    <lineage>
        <taxon>Eukaryota</taxon>
        <taxon>Viridiplantae</taxon>
        <taxon>Streptophyta</taxon>
        <taxon>Embryophyta</taxon>
        <taxon>Tracheophyta</taxon>
        <taxon>Spermatophyta</taxon>
        <taxon>Magnoliopsida</taxon>
        <taxon>eudicotyledons</taxon>
        <taxon>Gunneridae</taxon>
        <taxon>Pentapetalae</taxon>
        <taxon>asterids</taxon>
        <taxon>campanulids</taxon>
        <taxon>Asterales</taxon>
        <taxon>Asteraceae</taxon>
        <taxon>Asteroideae</taxon>
        <taxon>Anthemideae</taxon>
        <taxon>Anthemidinae</taxon>
        <taxon>Tanacetum</taxon>
    </lineage>
</organism>
<reference evidence="2" key="1">
    <citation type="journal article" date="2019" name="Sci. Rep.">
        <title>Draft genome of Tanacetum cinerariifolium, the natural source of mosquito coil.</title>
        <authorList>
            <person name="Yamashiro T."/>
            <person name="Shiraishi A."/>
            <person name="Satake H."/>
            <person name="Nakayama K."/>
        </authorList>
    </citation>
    <scope>NUCLEOTIDE SEQUENCE</scope>
</reference>
<evidence type="ECO:0000256" key="1">
    <source>
        <dbReference type="SAM" id="MobiDB-lite"/>
    </source>
</evidence>
<comment type="caution">
    <text evidence="2">The sequence shown here is derived from an EMBL/GenBank/DDBJ whole genome shotgun (WGS) entry which is preliminary data.</text>
</comment>
<feature type="region of interest" description="Disordered" evidence="1">
    <location>
        <begin position="1"/>
        <end position="28"/>
    </location>
</feature>
<sequence length="120" mass="12826">LAQSFASTTLPSLFVGDDDDSGDDDDDDDACVEILLVTPIHSAAVVPSSDSRGKGIMTDNVVAPCVGVSRPRPSSRHVPSFRDVSGDAIHVDFYPFSTGPYYATYPEGGIAKNWEFTREG</sequence>
<protein>
    <submittedName>
        <fullName evidence="2">Uncharacterized protein</fullName>
    </submittedName>
</protein>
<feature type="non-terminal residue" evidence="2">
    <location>
        <position position="1"/>
    </location>
</feature>
<feature type="compositionally biased region" description="Polar residues" evidence="1">
    <location>
        <begin position="1"/>
        <end position="11"/>
    </location>
</feature>
<proteinExistence type="predicted"/>
<feature type="compositionally biased region" description="Acidic residues" evidence="1">
    <location>
        <begin position="16"/>
        <end position="28"/>
    </location>
</feature>
<name>A0A699T428_TANCI</name>
<dbReference type="AlphaFoldDB" id="A0A699T428"/>
<evidence type="ECO:0000313" key="2">
    <source>
        <dbReference type="EMBL" id="GFD04570.1"/>
    </source>
</evidence>